<evidence type="ECO:0000313" key="1">
    <source>
        <dbReference type="EMBL" id="UUL81489.1"/>
    </source>
</evidence>
<accession>A0ABY5L3G2</accession>
<dbReference type="EMBL" id="CP101740">
    <property type="protein sequence ID" value="UUL81489.1"/>
    <property type="molecule type" value="Genomic_DNA"/>
</dbReference>
<proteinExistence type="predicted"/>
<dbReference type="Proteomes" id="UP001058533">
    <property type="component" value="Chromosome"/>
</dbReference>
<protein>
    <submittedName>
        <fullName evidence="1">Uncharacterized protein</fullName>
    </submittedName>
</protein>
<organism evidence="1 2">
    <name type="scientific">Sphingomonas qomolangmaensis</name>
    <dbReference type="NCBI Taxonomy" id="2918765"/>
    <lineage>
        <taxon>Bacteria</taxon>
        <taxon>Pseudomonadati</taxon>
        <taxon>Pseudomonadota</taxon>
        <taxon>Alphaproteobacteria</taxon>
        <taxon>Sphingomonadales</taxon>
        <taxon>Sphingomonadaceae</taxon>
        <taxon>Sphingomonas</taxon>
    </lineage>
</organism>
<reference evidence="1" key="1">
    <citation type="submission" date="2022-07" db="EMBL/GenBank/DDBJ databases">
        <title>Sphingomonas sp. nov., a novel bacterium isolated from the north slope of the Mount Everest.</title>
        <authorList>
            <person name="Cui X."/>
            <person name="Liu Y."/>
        </authorList>
    </citation>
    <scope>NUCLEOTIDE SEQUENCE</scope>
    <source>
        <strain evidence="1">S5-59</strain>
    </source>
</reference>
<keyword evidence="2" id="KW-1185">Reference proteome</keyword>
<sequence>MTASPDPILQFFLSTFYKKTTDPTSDYYLPKLVQQQSNPVVEPYVIDGGWPDLKIGPQAVTGAQMICAGTSPPSKTSFGIPADGAIPILNLASISGVSFPQAIPFQLVGISNMLADPPVVTDGDNISAGATLGTIGTWPIKSFQIQGNFSIDQRCCQSEDGTTCLIGTQYAPHGEGTFIATFAKAKATAQASATVSPDGSTLVVTVNQLSFAADPADLSVAVVIYSIGDPTWRDTYSKTAQQIFEDKGTKQSMIGQISDTLNSPNIRSSFQAVINNALRGLFG</sequence>
<gene>
    <name evidence="1" type="ORF">NMP03_09720</name>
</gene>
<dbReference type="RefSeq" id="WP_256505171.1">
    <property type="nucleotide sequence ID" value="NZ_CP101740.1"/>
</dbReference>
<evidence type="ECO:0000313" key="2">
    <source>
        <dbReference type="Proteomes" id="UP001058533"/>
    </source>
</evidence>
<name>A0ABY5L3G2_9SPHN</name>